<comment type="caution">
    <text evidence="1">The sequence shown here is derived from an EMBL/GenBank/DDBJ whole genome shotgun (WGS) entry which is preliminary data.</text>
</comment>
<dbReference type="AlphaFoldDB" id="A0A3D9H479"/>
<protein>
    <submittedName>
        <fullName evidence="1">N-acetyl sugar amidotransferase</fullName>
    </submittedName>
</protein>
<gene>
    <name evidence="1" type="ORF">DFP90_11548</name>
</gene>
<evidence type="ECO:0000313" key="2">
    <source>
        <dbReference type="Proteomes" id="UP000256845"/>
    </source>
</evidence>
<reference evidence="1 2" key="1">
    <citation type="submission" date="2018-07" db="EMBL/GenBank/DDBJ databases">
        <title>Genomic Encyclopedia of Type Strains, Phase III (KMG-III): the genomes of soil and plant-associated and newly described type strains.</title>
        <authorList>
            <person name="Whitman W."/>
        </authorList>
    </citation>
    <scope>NUCLEOTIDE SEQUENCE [LARGE SCALE GENOMIC DNA]</scope>
    <source>
        <strain evidence="1 2">CECT 8488</strain>
    </source>
</reference>
<dbReference type="OrthoDB" id="9765475at2"/>
<dbReference type="Proteomes" id="UP000256845">
    <property type="component" value="Unassembled WGS sequence"/>
</dbReference>
<dbReference type="GO" id="GO:0016740">
    <property type="term" value="F:transferase activity"/>
    <property type="evidence" value="ECO:0007669"/>
    <property type="project" value="UniProtKB-KW"/>
</dbReference>
<sequence length="376" mass="44663">MKYCTRCVYPEVAVNLSLDEEGVCSSCRSFEEFEALTPDFWAQRRKRFERIVDMILKNRNGGDFDCLIPVSGGKDSYYQTHIMATEFGLKPLLMTYHGNNYLPVADYNRDRMRHVFDADHIIYGPSVDVIKKLNRICFKKMGDMNWQAHCGIYTTPIQIAVKFNIPLIIWGETAWDLSGMHGPDDFVEFSARVRHEHSVRGYEWYDMLDDPEDPLTERDMNWAKYPTDEEIINVGVRGLYIGNYFKWDPNAHAKMAHEKYGWKMPSRPFERTYRNISNLDDRYENGIHDLLKFIKFGYGRASDHASKDIRTGYMDRETGVEMVRKYDDVVSDDLYYWLDYVEMREEEFWEIADRFRDPRVWRKDSMGNWVKDNLWD</sequence>
<dbReference type="InterPro" id="IPR020022">
    <property type="entry name" value="N-acetyl_sugar_amidoTrfase"/>
</dbReference>
<dbReference type="EMBL" id="QRDW01000015">
    <property type="protein sequence ID" value="RED44295.1"/>
    <property type="molecule type" value="Genomic_DNA"/>
</dbReference>
<accession>A0A3D9H479</accession>
<dbReference type="RefSeq" id="WP_115939143.1">
    <property type="nucleotide sequence ID" value="NZ_QRDW01000015.1"/>
</dbReference>
<proteinExistence type="predicted"/>
<dbReference type="NCBIfam" id="TIGR03573">
    <property type="entry name" value="WbuX"/>
    <property type="match status" value="1"/>
</dbReference>
<evidence type="ECO:0000313" key="1">
    <source>
        <dbReference type="EMBL" id="RED44295.1"/>
    </source>
</evidence>
<organism evidence="1 2">
    <name type="scientific">Aestuariispira insulae</name>
    <dbReference type="NCBI Taxonomy" id="1461337"/>
    <lineage>
        <taxon>Bacteria</taxon>
        <taxon>Pseudomonadati</taxon>
        <taxon>Pseudomonadota</taxon>
        <taxon>Alphaproteobacteria</taxon>
        <taxon>Rhodospirillales</taxon>
        <taxon>Kiloniellaceae</taxon>
        <taxon>Aestuariispira</taxon>
    </lineage>
</organism>
<name>A0A3D9H479_9PROT</name>
<dbReference type="SUPFAM" id="SSF52402">
    <property type="entry name" value="Adenine nucleotide alpha hydrolases-like"/>
    <property type="match status" value="1"/>
</dbReference>
<keyword evidence="1" id="KW-0808">Transferase</keyword>
<keyword evidence="2" id="KW-1185">Reference proteome</keyword>